<comment type="caution">
    <text evidence="4">The sequence shown here is derived from an EMBL/GenBank/DDBJ whole genome shotgun (WGS) entry which is preliminary data.</text>
</comment>
<feature type="domain" description="DNA ligase ATP-dependent C-terminal" evidence="3">
    <location>
        <begin position="135"/>
        <end position="222"/>
    </location>
</feature>
<dbReference type="InterPro" id="IPR012310">
    <property type="entry name" value="DNA_ligase_ATP-dep_cent"/>
</dbReference>
<evidence type="ECO:0000259" key="3">
    <source>
        <dbReference type="Pfam" id="PF04679"/>
    </source>
</evidence>
<organism evidence="4">
    <name type="scientific">marine sediment metagenome</name>
    <dbReference type="NCBI Taxonomy" id="412755"/>
    <lineage>
        <taxon>unclassified sequences</taxon>
        <taxon>metagenomes</taxon>
        <taxon>ecological metagenomes</taxon>
    </lineage>
</organism>
<proteinExistence type="predicted"/>
<feature type="non-terminal residue" evidence="4">
    <location>
        <position position="1"/>
    </location>
</feature>
<evidence type="ECO:0000313" key="4">
    <source>
        <dbReference type="EMBL" id="KKK82148.1"/>
    </source>
</evidence>
<dbReference type="Pfam" id="PF04679">
    <property type="entry name" value="DNA_ligase_A_C"/>
    <property type="match status" value="1"/>
</dbReference>
<evidence type="ECO:0000256" key="1">
    <source>
        <dbReference type="ARBA" id="ARBA00022598"/>
    </source>
</evidence>
<evidence type="ECO:0008006" key="5">
    <source>
        <dbReference type="Google" id="ProtNLM"/>
    </source>
</evidence>
<dbReference type="InterPro" id="IPR012340">
    <property type="entry name" value="NA-bd_OB-fold"/>
</dbReference>
<dbReference type="AlphaFoldDB" id="A0A0F8YL54"/>
<dbReference type="EMBL" id="LAZR01052803">
    <property type="protein sequence ID" value="KKK82148.1"/>
    <property type="molecule type" value="Genomic_DNA"/>
</dbReference>
<dbReference type="Pfam" id="PF01068">
    <property type="entry name" value="DNA_ligase_A_M"/>
    <property type="match status" value="1"/>
</dbReference>
<dbReference type="GO" id="GO:0006310">
    <property type="term" value="P:DNA recombination"/>
    <property type="evidence" value="ECO:0007669"/>
    <property type="project" value="InterPro"/>
</dbReference>
<name>A0A0F8YL54_9ZZZZ</name>
<dbReference type="GO" id="GO:0005524">
    <property type="term" value="F:ATP binding"/>
    <property type="evidence" value="ECO:0007669"/>
    <property type="project" value="InterPro"/>
</dbReference>
<dbReference type="Gene3D" id="3.30.470.30">
    <property type="entry name" value="DNA ligase/mRNA capping enzyme"/>
    <property type="match status" value="1"/>
</dbReference>
<dbReference type="GO" id="GO:0006281">
    <property type="term" value="P:DNA repair"/>
    <property type="evidence" value="ECO:0007669"/>
    <property type="project" value="InterPro"/>
</dbReference>
<protein>
    <recommendedName>
        <fullName evidence="5">DNA ligase (ATP)</fullName>
    </recommendedName>
</protein>
<evidence type="ECO:0000259" key="2">
    <source>
        <dbReference type="Pfam" id="PF01068"/>
    </source>
</evidence>
<dbReference type="InterPro" id="IPR012309">
    <property type="entry name" value="DNA_ligase_ATP-dep_C"/>
</dbReference>
<dbReference type="Gene3D" id="3.30.1490.70">
    <property type="match status" value="1"/>
</dbReference>
<sequence>MAEYLLGEKLGAKTRTLIRDHIGRRIFTPYLDMAAGKRRKNWWMSTTSNSQLVRKEMLVDTFSDSEFAKCLPWQVGNGEALFKASAADEEEGIMAKNPKGTYIPGWRGNYWIKLKNFQWGSFYILGVTAGENDRESTFGSLMLGEEVEGKIVYIGNCGTGFNYKQLVDTLQLLRDARVDTAPVRADPGKPVLFWTRPIYQARIRYLEYGSEGKLVIPSFKGIERG</sequence>
<dbReference type="SUPFAM" id="SSF50249">
    <property type="entry name" value="Nucleic acid-binding proteins"/>
    <property type="match status" value="1"/>
</dbReference>
<dbReference type="PROSITE" id="PS00333">
    <property type="entry name" value="DNA_LIGASE_A2"/>
    <property type="match status" value="1"/>
</dbReference>
<dbReference type="InterPro" id="IPR016059">
    <property type="entry name" value="DNA_ligase_ATP-dep_CS"/>
</dbReference>
<dbReference type="SUPFAM" id="SSF56091">
    <property type="entry name" value="DNA ligase/mRNA capping enzyme, catalytic domain"/>
    <property type="match status" value="1"/>
</dbReference>
<gene>
    <name evidence="4" type="ORF">LCGC14_2806310</name>
</gene>
<dbReference type="GO" id="GO:0003910">
    <property type="term" value="F:DNA ligase (ATP) activity"/>
    <property type="evidence" value="ECO:0007669"/>
    <property type="project" value="InterPro"/>
</dbReference>
<accession>A0A0F8YL54</accession>
<reference evidence="4" key="1">
    <citation type="journal article" date="2015" name="Nature">
        <title>Complex archaea that bridge the gap between prokaryotes and eukaryotes.</title>
        <authorList>
            <person name="Spang A."/>
            <person name="Saw J.H."/>
            <person name="Jorgensen S.L."/>
            <person name="Zaremba-Niedzwiedzka K."/>
            <person name="Martijn J."/>
            <person name="Lind A.E."/>
            <person name="van Eijk R."/>
            <person name="Schleper C."/>
            <person name="Guy L."/>
            <person name="Ettema T.J."/>
        </authorList>
    </citation>
    <scope>NUCLEOTIDE SEQUENCE</scope>
</reference>
<dbReference type="Gene3D" id="2.40.50.140">
    <property type="entry name" value="Nucleic acid-binding proteins"/>
    <property type="match status" value="1"/>
</dbReference>
<feature type="domain" description="ATP-dependent DNA ligase family profile" evidence="2">
    <location>
        <begin position="53"/>
        <end position="115"/>
    </location>
</feature>
<keyword evidence="1" id="KW-0436">Ligase</keyword>